<dbReference type="InterPro" id="IPR015915">
    <property type="entry name" value="Kelch-typ_b-propeller"/>
</dbReference>
<accession>A0A9W4STG0</accession>
<dbReference type="Gene3D" id="2.120.10.80">
    <property type="entry name" value="Kelch-type beta propeller"/>
    <property type="match status" value="1"/>
</dbReference>
<feature type="compositionally biased region" description="Basic and acidic residues" evidence="1">
    <location>
        <begin position="321"/>
        <end position="331"/>
    </location>
</feature>
<organism evidence="2 3">
    <name type="scientific">Funneliformis geosporum</name>
    <dbReference type="NCBI Taxonomy" id="1117311"/>
    <lineage>
        <taxon>Eukaryota</taxon>
        <taxon>Fungi</taxon>
        <taxon>Fungi incertae sedis</taxon>
        <taxon>Mucoromycota</taxon>
        <taxon>Glomeromycotina</taxon>
        <taxon>Glomeromycetes</taxon>
        <taxon>Glomerales</taxon>
        <taxon>Glomeraceae</taxon>
        <taxon>Funneliformis</taxon>
    </lineage>
</organism>
<feature type="compositionally biased region" description="Acidic residues" evidence="1">
    <location>
        <begin position="460"/>
        <end position="490"/>
    </location>
</feature>
<sequence length="767" mass="86720">MEAENTFRNSFAKEIEGYLNNKRCLYEAEGRREYLPLVDQALNLIKNMRNSTTTDSSVQSTTFDRPSEKMYHYAEGEAIDCAICIEHVEVIHAQVRLSCDYKCPYCRIEVDKFAKQPRIWEHPVHGPPQPQNQIDTNDMPHPGELDFANFQRGVLQVVNSIFGGRLNLGHPFRNDNGTEEDYDNEDDSPSEIDDEIYETRYVESNDSDSSDDSDESEEDHEYDRGTGNTFGPPRNPYYSSSNETLTSSGRRTYPRGATHAGNDRIVGVRSSRVELLEDTDNLSTTLQDSIRSRSISRNRPHPDPISGSAFRSRPPSFSREITPRSEVNEMSRYRNDNYYPQRSDYINMPRIHDQDTFRDVNSNDESSIYNNHLNNVSSSNLSTSNQSNEQIYNNANNGHHFLNTLPQAIINASQSSTTSSNYHNSNPYRTTTDSEFEFSNALYRHASTTSRLRNMYQDDSTADDLMDDESVSSSSSEEEDSDDDQDEDESMFTNWDASNNMDTSDDSDSEGEGYRQSFSRRSSSSSASPAVSSSEEDENDNESVVTTSTSNSRPEINQQWYKPWSWYNQSDSLALASTVTSNASTIASPDSESTISSVNSFTPIVRISSSSILVGKKFYFFGGYTSKFSNEVFYLDVSQSFNSENQQWIDLTPSSPIPFGSAFATVSLIDDINPTIYLFGGFMVDSVSSKDIFESFVHKFNPQTLKWDIPKTNGQIPKRRRNVEAVKDNFGKFYIFGVAKNINMLSLMQIFLLQAQNDQIIICGGAV</sequence>
<dbReference type="Proteomes" id="UP001153678">
    <property type="component" value="Unassembled WGS sequence"/>
</dbReference>
<dbReference type="SUPFAM" id="SSF117281">
    <property type="entry name" value="Kelch motif"/>
    <property type="match status" value="1"/>
</dbReference>
<reference evidence="2" key="1">
    <citation type="submission" date="2022-08" db="EMBL/GenBank/DDBJ databases">
        <authorList>
            <person name="Kallberg Y."/>
            <person name="Tangrot J."/>
            <person name="Rosling A."/>
        </authorList>
    </citation>
    <scope>NUCLEOTIDE SEQUENCE</scope>
    <source>
        <strain evidence="2">Wild A</strain>
    </source>
</reference>
<feature type="compositionally biased region" description="Polar residues" evidence="1">
    <location>
        <begin position="237"/>
        <end position="250"/>
    </location>
</feature>
<feature type="region of interest" description="Disordered" evidence="1">
    <location>
        <begin position="284"/>
        <end position="331"/>
    </location>
</feature>
<dbReference type="OrthoDB" id="8062037at2759"/>
<evidence type="ECO:0000256" key="1">
    <source>
        <dbReference type="SAM" id="MobiDB-lite"/>
    </source>
</evidence>
<dbReference type="Pfam" id="PF24681">
    <property type="entry name" value="Kelch_KLHDC2_KLHL20_DRC7"/>
    <property type="match status" value="1"/>
</dbReference>
<evidence type="ECO:0000313" key="3">
    <source>
        <dbReference type="Proteomes" id="UP001153678"/>
    </source>
</evidence>
<dbReference type="AlphaFoldDB" id="A0A9W4STG0"/>
<feature type="region of interest" description="Disordered" evidence="1">
    <location>
        <begin position="168"/>
        <end position="265"/>
    </location>
</feature>
<feature type="compositionally biased region" description="Low complexity" evidence="1">
    <location>
        <begin position="310"/>
        <end position="319"/>
    </location>
</feature>
<feature type="compositionally biased region" description="Acidic residues" evidence="1">
    <location>
        <begin position="177"/>
        <end position="196"/>
    </location>
</feature>
<feature type="non-terminal residue" evidence="2">
    <location>
        <position position="1"/>
    </location>
</feature>
<feature type="region of interest" description="Disordered" evidence="1">
    <location>
        <begin position="460"/>
        <end position="554"/>
    </location>
</feature>
<proteinExistence type="predicted"/>
<protein>
    <submittedName>
        <fullName evidence="2">6480_t:CDS:1</fullName>
    </submittedName>
</protein>
<gene>
    <name evidence="2" type="ORF">FWILDA_LOCUS8623</name>
</gene>
<feature type="non-terminal residue" evidence="2">
    <location>
        <position position="767"/>
    </location>
</feature>
<feature type="compositionally biased region" description="Acidic residues" evidence="1">
    <location>
        <begin position="205"/>
        <end position="220"/>
    </location>
</feature>
<name>A0A9W4STG0_9GLOM</name>
<dbReference type="EMBL" id="CAMKVN010001870">
    <property type="protein sequence ID" value="CAI2178512.1"/>
    <property type="molecule type" value="Genomic_DNA"/>
</dbReference>
<feature type="compositionally biased region" description="Low complexity" evidence="1">
    <location>
        <begin position="517"/>
        <end position="533"/>
    </location>
</feature>
<comment type="caution">
    <text evidence="2">The sequence shown here is derived from an EMBL/GenBank/DDBJ whole genome shotgun (WGS) entry which is preliminary data.</text>
</comment>
<keyword evidence="3" id="KW-1185">Reference proteome</keyword>
<evidence type="ECO:0000313" key="2">
    <source>
        <dbReference type="EMBL" id="CAI2178512.1"/>
    </source>
</evidence>